<feature type="domain" description="Cytochrome c" evidence="23">
    <location>
        <begin position="192"/>
        <end position="296"/>
    </location>
</feature>
<feature type="domain" description="Cytochrome c" evidence="23">
    <location>
        <begin position="107"/>
        <end position="186"/>
    </location>
</feature>
<feature type="binding site" description="axial binding residue" evidence="20">
    <location>
        <position position="210"/>
    </location>
    <ligand>
        <name>heme c</name>
        <dbReference type="ChEBI" id="CHEBI:61717"/>
        <label>2</label>
    </ligand>
    <ligandPart>
        <name>Fe</name>
        <dbReference type="ChEBI" id="CHEBI:18248"/>
    </ligandPart>
</feature>
<keyword evidence="11" id="KW-0677">Repeat</keyword>
<dbReference type="NCBIfam" id="TIGR00782">
    <property type="entry name" value="ccoP"/>
    <property type="match status" value="1"/>
</dbReference>
<evidence type="ECO:0000256" key="1">
    <source>
        <dbReference type="ARBA" id="ARBA00004533"/>
    </source>
</evidence>
<evidence type="ECO:0000256" key="10">
    <source>
        <dbReference type="ARBA" id="ARBA00022723"/>
    </source>
</evidence>
<comment type="subcellular location">
    <subcellularLocation>
        <location evidence="1 19">Cell inner membrane</location>
    </subcellularLocation>
</comment>
<evidence type="ECO:0000256" key="8">
    <source>
        <dbReference type="ARBA" id="ARBA00022660"/>
    </source>
</evidence>
<keyword evidence="12 19" id="KW-0375">Hydrogen ion transport</keyword>
<dbReference type="InterPro" id="IPR036909">
    <property type="entry name" value="Cyt_c-like_dom_sf"/>
</dbReference>
<evidence type="ECO:0000256" key="15">
    <source>
        <dbReference type="ARBA" id="ARBA00023002"/>
    </source>
</evidence>
<evidence type="ECO:0000256" key="4">
    <source>
        <dbReference type="ARBA" id="ARBA00022448"/>
    </source>
</evidence>
<keyword evidence="16 19" id="KW-0408">Iron</keyword>
<evidence type="ECO:0000256" key="13">
    <source>
        <dbReference type="ARBA" id="ARBA00022982"/>
    </source>
</evidence>
<keyword evidence="8 19" id="KW-0679">Respiratory chain</keyword>
<dbReference type="InterPro" id="IPR050597">
    <property type="entry name" value="Cytochrome_c_Oxidase_Subunit"/>
</dbReference>
<dbReference type="Proteomes" id="UP000426424">
    <property type="component" value="Chromosome"/>
</dbReference>
<keyword evidence="17 19" id="KW-0406">Ion transport</keyword>
<keyword evidence="15 19" id="KW-0560">Oxidoreductase</keyword>
<organism evidence="24 25">
    <name type="scientific">Thermochromatium tepidum ATCC 43061</name>
    <dbReference type="NCBI Taxonomy" id="316276"/>
    <lineage>
        <taxon>Bacteria</taxon>
        <taxon>Pseudomonadati</taxon>
        <taxon>Pseudomonadota</taxon>
        <taxon>Gammaproteobacteria</taxon>
        <taxon>Chromatiales</taxon>
        <taxon>Chromatiaceae</taxon>
        <taxon>Thermochromatium</taxon>
    </lineage>
</organism>
<keyword evidence="9" id="KW-0812">Transmembrane</keyword>
<proteinExistence type="inferred from homology"/>
<keyword evidence="7 19" id="KW-0349">Heme</keyword>
<reference evidence="24 25" key="1">
    <citation type="submission" date="2019-12" db="EMBL/GenBank/DDBJ databases">
        <title>The complete genome of the thermophilic, anoxygenic phototrophic gammaproteobacterium Thermochromatium tepidum.</title>
        <authorList>
            <person name="Sattley W.M."/>
            <person name="Swingley W.D."/>
            <person name="Burchell B.M."/>
            <person name="Gurbani S.A."/>
            <person name="Kujawa C.M."/>
            <person name="Nuccio D.A."/>
            <person name="Schladweiler J."/>
            <person name="Shaffer K.N."/>
            <person name="Stokes L.M."/>
            <person name="Touchman J.W."/>
            <person name="Blankenship R.E."/>
            <person name="Madigan M.T."/>
        </authorList>
    </citation>
    <scope>NUCLEOTIDE SEQUENCE [LARGE SCALE GENOMIC DNA]</scope>
    <source>
        <strain evidence="24 25">ATCC 43061</strain>
    </source>
</reference>
<dbReference type="InterPro" id="IPR032858">
    <property type="entry name" value="CcoP_N"/>
</dbReference>
<dbReference type="PANTHER" id="PTHR33751">
    <property type="entry name" value="CBB3-TYPE CYTOCHROME C OXIDASE SUBUNIT FIXP"/>
    <property type="match status" value="1"/>
</dbReference>
<evidence type="ECO:0000256" key="11">
    <source>
        <dbReference type="ARBA" id="ARBA00022737"/>
    </source>
</evidence>
<dbReference type="GO" id="GO:0016491">
    <property type="term" value="F:oxidoreductase activity"/>
    <property type="evidence" value="ECO:0007669"/>
    <property type="project" value="UniProtKB-KW"/>
</dbReference>
<feature type="binding site" description="covalent" evidence="21">
    <location>
        <position position="206"/>
    </location>
    <ligand>
        <name>heme c</name>
        <dbReference type="ChEBI" id="CHEBI:61717"/>
        <label>2</label>
    </ligand>
</feature>
<keyword evidence="13 19" id="KW-0249">Electron transport</keyword>
<dbReference type="OrthoDB" id="9811281at2"/>
<feature type="binding site" description="covalent" evidence="21">
    <location>
        <position position="209"/>
    </location>
    <ligand>
        <name>heme c</name>
        <dbReference type="ChEBI" id="CHEBI:61717"/>
        <label>2</label>
    </ligand>
</feature>
<name>A0A6I6E0X5_THETI</name>
<dbReference type="Pfam" id="PF14715">
    <property type="entry name" value="FixP_N"/>
    <property type="match status" value="1"/>
</dbReference>
<dbReference type="UniPathway" id="UPA00705"/>
<keyword evidence="18 19" id="KW-0472">Membrane</keyword>
<dbReference type="Gene3D" id="6.10.280.130">
    <property type="match status" value="1"/>
</dbReference>
<evidence type="ECO:0000256" key="14">
    <source>
        <dbReference type="ARBA" id="ARBA00022989"/>
    </source>
</evidence>
<dbReference type="InterPro" id="IPR009056">
    <property type="entry name" value="Cyt_c-like_dom"/>
</dbReference>
<comment type="similarity">
    <text evidence="3 19">Belongs to the CcoP / FixP family.</text>
</comment>
<gene>
    <name evidence="24" type="primary">ccoP</name>
    <name evidence="24" type="ORF">E6P07_11650</name>
</gene>
<feature type="binding site" description="axial binding residue" evidence="20">
    <location>
        <position position="270"/>
    </location>
    <ligand>
        <name>heme c</name>
        <dbReference type="ChEBI" id="CHEBI:61717"/>
        <label>1</label>
    </ligand>
    <ligandPart>
        <name>Fe</name>
        <dbReference type="ChEBI" id="CHEBI:18248"/>
    </ligandPart>
</feature>
<dbReference type="SUPFAM" id="SSF46626">
    <property type="entry name" value="Cytochrome c"/>
    <property type="match status" value="2"/>
</dbReference>
<comment type="function">
    <text evidence="19">C-type cytochrome. Part of the cbb3-type cytochrome c oxidase complex.</text>
</comment>
<keyword evidence="5 19" id="KW-1003">Cell membrane</keyword>
<feature type="binding site" description="axial binding residue" evidence="20">
    <location>
        <position position="124"/>
    </location>
    <ligand>
        <name>heme c</name>
        <dbReference type="ChEBI" id="CHEBI:61717"/>
        <label>1</label>
    </ligand>
    <ligandPart>
        <name>Fe</name>
        <dbReference type="ChEBI" id="CHEBI:18248"/>
    </ligandPart>
</feature>
<evidence type="ECO:0000256" key="12">
    <source>
        <dbReference type="ARBA" id="ARBA00022781"/>
    </source>
</evidence>
<protein>
    <recommendedName>
        <fullName evidence="19">Cbb3-type cytochrome c oxidase subunit</fullName>
    </recommendedName>
</protein>
<feature type="binding site" description="covalent" evidence="21">
    <location>
        <position position="123"/>
    </location>
    <ligand>
        <name>heme c</name>
        <dbReference type="ChEBI" id="CHEBI:61717"/>
        <label>1</label>
    </ligand>
</feature>
<dbReference type="PROSITE" id="PS51007">
    <property type="entry name" value="CYTC"/>
    <property type="match status" value="2"/>
</dbReference>
<accession>A0A6I6E0X5</accession>
<evidence type="ECO:0000313" key="25">
    <source>
        <dbReference type="Proteomes" id="UP000426424"/>
    </source>
</evidence>
<dbReference type="GO" id="GO:0009055">
    <property type="term" value="F:electron transfer activity"/>
    <property type="evidence" value="ECO:0007669"/>
    <property type="project" value="InterPro"/>
</dbReference>
<dbReference type="Gene3D" id="1.10.760.10">
    <property type="entry name" value="Cytochrome c-like domain"/>
    <property type="match status" value="2"/>
</dbReference>
<comment type="pathway">
    <text evidence="2 19">Energy metabolism; oxidative phosphorylation.</text>
</comment>
<evidence type="ECO:0000313" key="24">
    <source>
        <dbReference type="EMBL" id="QGU33571.1"/>
    </source>
</evidence>
<dbReference type="GO" id="GO:0020037">
    <property type="term" value="F:heme binding"/>
    <property type="evidence" value="ECO:0007669"/>
    <property type="project" value="InterPro"/>
</dbReference>
<dbReference type="InterPro" id="IPR038414">
    <property type="entry name" value="CcoP_N_sf"/>
</dbReference>
<evidence type="ECO:0000256" key="9">
    <source>
        <dbReference type="ARBA" id="ARBA00022692"/>
    </source>
</evidence>
<dbReference type="EMBL" id="CP039268">
    <property type="protein sequence ID" value="QGU33571.1"/>
    <property type="molecule type" value="Genomic_DNA"/>
</dbReference>
<evidence type="ECO:0000259" key="23">
    <source>
        <dbReference type="PROSITE" id="PS51007"/>
    </source>
</evidence>
<dbReference type="Pfam" id="PF13442">
    <property type="entry name" value="Cytochrome_CBB3"/>
    <property type="match status" value="2"/>
</dbReference>
<evidence type="ECO:0000256" key="3">
    <source>
        <dbReference type="ARBA" id="ARBA00006113"/>
    </source>
</evidence>
<keyword evidence="4 19" id="KW-0813">Transport</keyword>
<dbReference type="GO" id="GO:1902600">
    <property type="term" value="P:proton transmembrane transport"/>
    <property type="evidence" value="ECO:0007669"/>
    <property type="project" value="UniProtKB-KW"/>
</dbReference>
<evidence type="ECO:0000256" key="16">
    <source>
        <dbReference type="ARBA" id="ARBA00023004"/>
    </source>
</evidence>
<keyword evidence="25" id="KW-1185">Reference proteome</keyword>
<feature type="coiled-coil region" evidence="22">
    <location>
        <begin position="69"/>
        <end position="96"/>
    </location>
</feature>
<dbReference type="InterPro" id="IPR004678">
    <property type="entry name" value="Cyt_c_oxidase_cbb3_su3"/>
</dbReference>
<dbReference type="GO" id="GO:0005886">
    <property type="term" value="C:plasma membrane"/>
    <property type="evidence" value="ECO:0007669"/>
    <property type="project" value="UniProtKB-SubCell"/>
</dbReference>
<evidence type="ECO:0000256" key="5">
    <source>
        <dbReference type="ARBA" id="ARBA00022475"/>
    </source>
</evidence>
<evidence type="ECO:0000256" key="18">
    <source>
        <dbReference type="ARBA" id="ARBA00023136"/>
    </source>
</evidence>
<dbReference type="RefSeq" id="WP_153975763.1">
    <property type="nucleotide sequence ID" value="NZ_CP039268.1"/>
</dbReference>
<evidence type="ECO:0000256" key="7">
    <source>
        <dbReference type="ARBA" id="ARBA00022617"/>
    </source>
</evidence>
<feature type="binding site" description="covalent" evidence="21">
    <location>
        <position position="120"/>
    </location>
    <ligand>
        <name>heme c</name>
        <dbReference type="ChEBI" id="CHEBI:61717"/>
        <label>1</label>
    </ligand>
</feature>
<evidence type="ECO:0000256" key="17">
    <source>
        <dbReference type="ARBA" id="ARBA00023065"/>
    </source>
</evidence>
<dbReference type="PANTHER" id="PTHR33751:SF1">
    <property type="entry name" value="CBB3-TYPE CYTOCHROME C OXIDASE SUBUNIT FIXP"/>
    <property type="match status" value="1"/>
</dbReference>
<evidence type="ECO:0000256" key="2">
    <source>
        <dbReference type="ARBA" id="ARBA00004673"/>
    </source>
</evidence>
<evidence type="ECO:0000256" key="21">
    <source>
        <dbReference type="PIRSR" id="PIRSR000006-2"/>
    </source>
</evidence>
<evidence type="ECO:0000256" key="6">
    <source>
        <dbReference type="ARBA" id="ARBA00022519"/>
    </source>
</evidence>
<evidence type="ECO:0000256" key="19">
    <source>
        <dbReference type="PIRNR" id="PIRNR000006"/>
    </source>
</evidence>
<dbReference type="GO" id="GO:0046872">
    <property type="term" value="F:metal ion binding"/>
    <property type="evidence" value="ECO:0007669"/>
    <property type="project" value="UniProtKB-KW"/>
</dbReference>
<evidence type="ECO:0000256" key="22">
    <source>
        <dbReference type="SAM" id="Coils"/>
    </source>
</evidence>
<dbReference type="AlphaFoldDB" id="A0A6I6E0X5"/>
<dbReference type="PIRSF" id="PIRSF000006">
    <property type="entry name" value="Cbb3-Cox_fixP"/>
    <property type="match status" value="1"/>
</dbReference>
<comment type="cofactor">
    <cofactor evidence="19 21">
        <name>heme c</name>
        <dbReference type="ChEBI" id="CHEBI:61717"/>
    </cofactor>
    <text evidence="19 21">Binds 2 heme C groups per subunit.</text>
</comment>
<feature type="binding site" description="axial binding residue" evidence="20">
    <location>
        <position position="163"/>
    </location>
    <ligand>
        <name>heme c</name>
        <dbReference type="ChEBI" id="CHEBI:61717"/>
        <label>2</label>
    </ligand>
    <ligandPart>
        <name>Fe</name>
        <dbReference type="ChEBI" id="CHEBI:18248"/>
    </ligandPart>
</feature>
<dbReference type="GO" id="GO:0006119">
    <property type="term" value="P:oxidative phosphorylation"/>
    <property type="evidence" value="ECO:0007669"/>
    <property type="project" value="UniProtKB-UniPathway"/>
</dbReference>
<keyword evidence="14" id="KW-1133">Transmembrane helix</keyword>
<keyword evidence="10 19" id="KW-0479">Metal-binding</keyword>
<sequence>MADPNPFPGENNTGHVWDDNIRELKNPPPRWWMQGFWLSILWVIGYSILYPTWPLGEGPNRGLLGWTQIKEYEQGLARIEAKRAEFEDRIRDLSADQILADPGLKQYTLASAKVLFGDNCAACHGSGGQGNPGYPVLADDDWLYGGTTAKLTETITGGRQSLMPAHQTMLTEAEVDTLAHWVVAMAETGGEGGSEAGWNLFRSKGCVACHGQTANGHVVDLPNGDFIGVGAANLRDGIWRFEPGGFESARHTILYGVNQKDVPESRSAVMPAFAQPAGKLSAQDIKKLVVYVHSLGGGR</sequence>
<keyword evidence="6 19" id="KW-0997">Cell inner membrane</keyword>
<keyword evidence="22" id="KW-0175">Coiled coil</keyword>
<dbReference type="KEGG" id="ttp:E6P07_11650"/>
<evidence type="ECO:0000256" key="20">
    <source>
        <dbReference type="PIRSR" id="PIRSR000006-1"/>
    </source>
</evidence>
<comment type="subunit">
    <text evidence="19">Component of the cbb3-type cytochrome c oxidase.</text>
</comment>